<evidence type="ECO:0000313" key="3">
    <source>
        <dbReference type="Proteomes" id="UP000602076"/>
    </source>
</evidence>
<protein>
    <submittedName>
        <fullName evidence="2">Glycosyltransferase</fullName>
    </submittedName>
</protein>
<proteinExistence type="predicted"/>
<dbReference type="SUPFAM" id="SSF53756">
    <property type="entry name" value="UDP-Glycosyltransferase/glycogen phosphorylase"/>
    <property type="match status" value="1"/>
</dbReference>
<feature type="domain" description="Spore protein YkvP/CgeB glycosyl transferase-like" evidence="1">
    <location>
        <begin position="157"/>
        <end position="315"/>
    </location>
</feature>
<dbReference type="AlphaFoldDB" id="A0A927HDN8"/>
<sequence length="324" mass="37811">MRVFYVRSGYKGIYQFIDEWIKEAAINNRLDFQAFSPIMNPSELTTNINAHKPDIVLMNIANKIPFSLIKTIKDNNIPLAIWLTEDPFYTDSSLQVLPFANYILTIDEGAAHYYRTLGYRNVYILPLGTSEETFKPLNIKKDDDLLIVGYPYPGRVEIVEQIFNSTNYSIRLIGDKWRKFLTVKHKKSRKINIIDRWIAPSEVNVYYNKAKIILNPHREYNFNLNKNARRIHNKSVNNRFFDIFSSGGFQLFEQNIKLPEHFPLLSQMQYSGPNDCVKKINHFMQSPSLLQEIAAIGQQTTRQHHTYTHRIEHLINVITNPSAN</sequence>
<accession>A0A927HDN8</accession>
<organism evidence="2 3">
    <name type="scientific">Peribacillus faecalis</name>
    <dbReference type="NCBI Taxonomy" id="2772559"/>
    <lineage>
        <taxon>Bacteria</taxon>
        <taxon>Bacillati</taxon>
        <taxon>Bacillota</taxon>
        <taxon>Bacilli</taxon>
        <taxon>Bacillales</taxon>
        <taxon>Bacillaceae</taxon>
        <taxon>Peribacillus</taxon>
    </lineage>
</organism>
<dbReference type="RefSeq" id="WP_190999196.1">
    <property type="nucleotide sequence ID" value="NZ_JACXSI010000041.1"/>
</dbReference>
<evidence type="ECO:0000259" key="1">
    <source>
        <dbReference type="Pfam" id="PF13524"/>
    </source>
</evidence>
<evidence type="ECO:0000313" key="2">
    <source>
        <dbReference type="EMBL" id="MBD3109658.1"/>
    </source>
</evidence>
<name>A0A927HDN8_9BACI</name>
<dbReference type="Proteomes" id="UP000602076">
    <property type="component" value="Unassembled WGS sequence"/>
</dbReference>
<dbReference type="InterPro" id="IPR055259">
    <property type="entry name" value="YkvP/CgeB_Glyco_trans-like"/>
</dbReference>
<dbReference type="EMBL" id="JACXSI010000041">
    <property type="protein sequence ID" value="MBD3109658.1"/>
    <property type="molecule type" value="Genomic_DNA"/>
</dbReference>
<gene>
    <name evidence="2" type="ORF">IEO70_15020</name>
</gene>
<comment type="caution">
    <text evidence="2">The sequence shown here is derived from an EMBL/GenBank/DDBJ whole genome shotgun (WGS) entry which is preliminary data.</text>
</comment>
<reference evidence="2" key="1">
    <citation type="submission" date="2020-09" db="EMBL/GenBank/DDBJ databases">
        <title>Bacillus faecalis sp. nov., a moderately halophilic bacterium isolated from cow faeces.</title>
        <authorList>
            <person name="Jiang L."/>
            <person name="Lee J."/>
        </authorList>
    </citation>
    <scope>NUCLEOTIDE SEQUENCE</scope>
    <source>
        <strain evidence="2">AGMB 02131</strain>
    </source>
</reference>
<dbReference type="Pfam" id="PF13524">
    <property type="entry name" value="Glyco_trans_1_2"/>
    <property type="match status" value="1"/>
</dbReference>
<keyword evidence="3" id="KW-1185">Reference proteome</keyword>